<dbReference type="InterPro" id="IPR011322">
    <property type="entry name" value="N-reg_PII-like_a/b"/>
</dbReference>
<protein>
    <recommendedName>
        <fullName evidence="3">Nitrogen regulatory protein pii</fullName>
    </recommendedName>
</protein>
<keyword evidence="2" id="KW-1185">Reference proteome</keyword>
<gene>
    <name evidence="1" type="ORF">Tpal_928</name>
</gene>
<evidence type="ECO:0008006" key="3">
    <source>
        <dbReference type="Google" id="ProtNLM"/>
    </source>
</evidence>
<dbReference type="InterPro" id="IPR015867">
    <property type="entry name" value="N-reg_PII/ATP_PRibTrfase_C"/>
</dbReference>
<proteinExistence type="predicted"/>
<dbReference type="RefSeq" id="WP_087032027.1">
    <property type="nucleotide sequence ID" value="NZ_FJNE01000002.1"/>
</dbReference>
<dbReference type="STRING" id="140314.SAMN04488076_10530"/>
<sequence length="103" mass="11279">MNYQSLVIVTNKGLTNNVFKYADDIGPYCGSVVTGRGSGSSGNKKMFPVQWEPEKEIVFLISPEADTEERIKKIADKVKLTAPGNGILFGFAIKRVHGFSKPT</sequence>
<name>A0A143YGA5_9LACT</name>
<reference evidence="1 2" key="1">
    <citation type="submission" date="2016-02" db="EMBL/GenBank/DDBJ databases">
        <authorList>
            <person name="Wen L."/>
            <person name="He K."/>
            <person name="Yang H."/>
        </authorList>
    </citation>
    <scope>NUCLEOTIDE SEQUENCE [LARGE SCALE GENOMIC DNA]</scope>
    <source>
        <strain evidence="1">Trichococcus palustris</strain>
    </source>
</reference>
<dbReference type="OrthoDB" id="9803021at2"/>
<organism evidence="1 2">
    <name type="scientific">Trichococcus palustris</name>
    <dbReference type="NCBI Taxonomy" id="140314"/>
    <lineage>
        <taxon>Bacteria</taxon>
        <taxon>Bacillati</taxon>
        <taxon>Bacillota</taxon>
        <taxon>Bacilli</taxon>
        <taxon>Lactobacillales</taxon>
        <taxon>Carnobacteriaceae</taxon>
        <taxon>Trichococcus</taxon>
    </lineage>
</organism>
<dbReference type="Gene3D" id="3.30.70.120">
    <property type="match status" value="1"/>
</dbReference>
<evidence type="ECO:0000313" key="1">
    <source>
        <dbReference type="EMBL" id="CZQ87669.1"/>
    </source>
</evidence>
<evidence type="ECO:0000313" key="2">
    <source>
        <dbReference type="Proteomes" id="UP000242754"/>
    </source>
</evidence>
<dbReference type="Proteomes" id="UP000242754">
    <property type="component" value="Unassembled WGS sequence"/>
</dbReference>
<dbReference type="SUPFAM" id="SSF54913">
    <property type="entry name" value="GlnB-like"/>
    <property type="match status" value="1"/>
</dbReference>
<dbReference type="EMBL" id="FJNE01000002">
    <property type="protein sequence ID" value="CZQ87669.1"/>
    <property type="molecule type" value="Genomic_DNA"/>
</dbReference>
<accession>A0A143YGA5</accession>
<dbReference type="AlphaFoldDB" id="A0A143YGA5"/>